<accession>A0A0P7JRV6</accession>
<comment type="caution">
    <text evidence="8">The sequence shown here is derived from an EMBL/GenBank/DDBJ whole genome shotgun (WGS) entry which is preliminary data.</text>
</comment>
<keyword evidence="9" id="KW-1185">Reference proteome</keyword>
<feature type="transmembrane region" description="Helical" evidence="6">
    <location>
        <begin position="52"/>
        <end position="69"/>
    </location>
</feature>
<evidence type="ECO:0000256" key="1">
    <source>
        <dbReference type="ARBA" id="ARBA00004141"/>
    </source>
</evidence>
<evidence type="ECO:0000259" key="7">
    <source>
        <dbReference type="Pfam" id="PF00892"/>
    </source>
</evidence>
<proteinExistence type="inferred from homology"/>
<feature type="transmembrane region" description="Helical" evidence="6">
    <location>
        <begin position="81"/>
        <end position="101"/>
    </location>
</feature>
<evidence type="ECO:0000256" key="5">
    <source>
        <dbReference type="ARBA" id="ARBA00023136"/>
    </source>
</evidence>
<dbReference type="Pfam" id="PF00892">
    <property type="entry name" value="EamA"/>
    <property type="match status" value="2"/>
</dbReference>
<comment type="subcellular location">
    <subcellularLocation>
        <location evidence="1">Membrane</location>
        <topology evidence="1">Multi-pass membrane protein</topology>
    </subcellularLocation>
</comment>
<evidence type="ECO:0000256" key="4">
    <source>
        <dbReference type="ARBA" id="ARBA00022989"/>
    </source>
</evidence>
<sequence length="309" mass="33368">MTRNSPAPDTAQNRPQNRALSGILWMLAAGLMFVAMNAMVKHVGQSLPSTQAAFLRFLFGLIFVAPALGRIAQTRFDRRSWTLFLARAVVHTMAVLCWFYAMTQITVAEVTAMNYLNPIYVMLGAALFLGESVSWRRMSAVGVAFLGVLVILRPGVRELGPGHLAMIFTAIGLGGSYLIAKRLSSITSAAVVVAMMSLTVTVALAPFAWMVWVTPSGIQLAWLVAVAGFATGGHYAMSRAFAEAPVSVTQPVAFLQIIWAVIMGYALFDEPVDGWVIAGAAMIMSAVSYITWREAMLKRRSSQAGVTPT</sequence>
<evidence type="ECO:0000256" key="3">
    <source>
        <dbReference type="ARBA" id="ARBA00022692"/>
    </source>
</evidence>
<dbReference type="Gene3D" id="1.10.3730.20">
    <property type="match status" value="2"/>
</dbReference>
<organism evidence="8 9">
    <name type="scientific">Aliiroseovarius crassostreae</name>
    <dbReference type="NCBI Taxonomy" id="154981"/>
    <lineage>
        <taxon>Bacteria</taxon>
        <taxon>Pseudomonadati</taxon>
        <taxon>Pseudomonadota</taxon>
        <taxon>Alphaproteobacteria</taxon>
        <taxon>Rhodobacterales</taxon>
        <taxon>Paracoccaceae</taxon>
        <taxon>Aliiroseovarius</taxon>
    </lineage>
</organism>
<dbReference type="PANTHER" id="PTHR22911">
    <property type="entry name" value="ACYL-MALONYL CONDENSING ENZYME-RELATED"/>
    <property type="match status" value="1"/>
</dbReference>
<feature type="transmembrane region" description="Helical" evidence="6">
    <location>
        <begin position="274"/>
        <end position="292"/>
    </location>
</feature>
<evidence type="ECO:0000313" key="9">
    <source>
        <dbReference type="Proteomes" id="UP000050471"/>
    </source>
</evidence>
<dbReference type="RefSeq" id="WP_055188168.1">
    <property type="nucleotide sequence ID" value="NZ_FPBS01000001.1"/>
</dbReference>
<comment type="similarity">
    <text evidence="2">Belongs to the drug/metabolite transporter (DMT) superfamily. 10 TMS drug/metabolite exporter (DME) (TC 2.A.7.3) family.</text>
</comment>
<gene>
    <name evidence="8" type="ORF">AKJ29_16145</name>
</gene>
<protein>
    <submittedName>
        <fullName evidence="8">Peptide ABC transporter permease</fullName>
    </submittedName>
</protein>
<keyword evidence="3 6" id="KW-0812">Transmembrane</keyword>
<name>A0A0P7JRV6_9RHOB</name>
<dbReference type="GO" id="GO:0016020">
    <property type="term" value="C:membrane"/>
    <property type="evidence" value="ECO:0007669"/>
    <property type="project" value="UniProtKB-SubCell"/>
</dbReference>
<feature type="domain" description="EamA" evidence="7">
    <location>
        <begin position="161"/>
        <end position="291"/>
    </location>
</feature>
<dbReference type="Proteomes" id="UP000050471">
    <property type="component" value="Unassembled WGS sequence"/>
</dbReference>
<evidence type="ECO:0000256" key="6">
    <source>
        <dbReference type="SAM" id="Phobius"/>
    </source>
</evidence>
<evidence type="ECO:0000313" key="8">
    <source>
        <dbReference type="EMBL" id="KPN64178.1"/>
    </source>
</evidence>
<dbReference type="InterPro" id="IPR037185">
    <property type="entry name" value="EmrE-like"/>
</dbReference>
<dbReference type="SUPFAM" id="SSF103481">
    <property type="entry name" value="Multidrug resistance efflux transporter EmrE"/>
    <property type="match status" value="2"/>
</dbReference>
<feature type="transmembrane region" description="Helical" evidence="6">
    <location>
        <begin position="248"/>
        <end position="268"/>
    </location>
</feature>
<feature type="transmembrane region" description="Helical" evidence="6">
    <location>
        <begin position="192"/>
        <end position="212"/>
    </location>
</feature>
<feature type="transmembrane region" description="Helical" evidence="6">
    <location>
        <begin position="20"/>
        <end position="40"/>
    </location>
</feature>
<dbReference type="PANTHER" id="PTHR22911:SF6">
    <property type="entry name" value="SOLUTE CARRIER FAMILY 35 MEMBER G1"/>
    <property type="match status" value="1"/>
</dbReference>
<feature type="transmembrane region" description="Helical" evidence="6">
    <location>
        <begin position="162"/>
        <end position="180"/>
    </location>
</feature>
<dbReference type="InterPro" id="IPR000620">
    <property type="entry name" value="EamA_dom"/>
</dbReference>
<feature type="transmembrane region" description="Helical" evidence="6">
    <location>
        <begin position="137"/>
        <end position="156"/>
    </location>
</feature>
<feature type="transmembrane region" description="Helical" evidence="6">
    <location>
        <begin position="218"/>
        <end position="236"/>
    </location>
</feature>
<dbReference type="EMBL" id="LKBA01000004">
    <property type="protein sequence ID" value="KPN64178.1"/>
    <property type="molecule type" value="Genomic_DNA"/>
</dbReference>
<keyword evidence="4 6" id="KW-1133">Transmembrane helix</keyword>
<evidence type="ECO:0000256" key="2">
    <source>
        <dbReference type="ARBA" id="ARBA00009853"/>
    </source>
</evidence>
<feature type="domain" description="EamA" evidence="7">
    <location>
        <begin position="21"/>
        <end position="152"/>
    </location>
</feature>
<reference evidence="8 9" key="1">
    <citation type="submission" date="2015-09" db="EMBL/GenBank/DDBJ databases">
        <title>Draft genome sequence of Aliiroseovarius crassostreae CV919-312TSm, the causative agent of Roseovarius Oyster Disease (formerly Juvenile Oyster Disease).</title>
        <authorList>
            <person name="Kessner L."/>
            <person name="Spinard E."/>
            <person name="Nelson D."/>
        </authorList>
    </citation>
    <scope>NUCLEOTIDE SEQUENCE [LARGE SCALE GENOMIC DNA]</scope>
    <source>
        <strain evidence="8 9">CV919-312</strain>
    </source>
</reference>
<feature type="transmembrane region" description="Helical" evidence="6">
    <location>
        <begin position="113"/>
        <end position="130"/>
    </location>
</feature>
<keyword evidence="5 6" id="KW-0472">Membrane</keyword>
<dbReference type="AlphaFoldDB" id="A0A0P7JRV6"/>